<dbReference type="InterPro" id="IPR036423">
    <property type="entry name" value="SOD-like_Cu/Zn_dom_sf"/>
</dbReference>
<reference evidence="1 2" key="1">
    <citation type="submission" date="2018-11" db="EMBL/GenBank/DDBJ databases">
        <title>Genome sequence of Saitozyma podzolica DSM 27192.</title>
        <authorList>
            <person name="Aliyu H."/>
            <person name="Gorte O."/>
            <person name="Ochsenreither K."/>
        </authorList>
    </citation>
    <scope>NUCLEOTIDE SEQUENCE [LARGE SCALE GENOMIC DNA]</scope>
    <source>
        <strain evidence="1 2">DSM 27192</strain>
    </source>
</reference>
<gene>
    <name evidence="1" type="primary">CCS1_1</name>
    <name evidence="1" type="ORF">EHS25_004847</name>
</gene>
<dbReference type="STRING" id="1890683.A0A427Y305"/>
<dbReference type="GO" id="GO:0006801">
    <property type="term" value="P:superoxide metabolic process"/>
    <property type="evidence" value="ECO:0007669"/>
    <property type="project" value="InterPro"/>
</dbReference>
<sequence>MTIRLPSPTKTGLIPSPHVFDVYVSATGNLIDPPHTTGRPLVSLGRIQPDEDGYGDLFREVEGELRDWIGRACVVEAMACVQTSPVKSAAGRIFTGVVARSAGAWGNEKTVCSCSGSTVWEEVRDVAKKGEL</sequence>
<accession>A0A427Y305</accession>
<name>A0A427Y305_9TREE</name>
<dbReference type="AlphaFoldDB" id="A0A427Y305"/>
<organism evidence="1 2">
    <name type="scientific">Saitozyma podzolica</name>
    <dbReference type="NCBI Taxonomy" id="1890683"/>
    <lineage>
        <taxon>Eukaryota</taxon>
        <taxon>Fungi</taxon>
        <taxon>Dikarya</taxon>
        <taxon>Basidiomycota</taxon>
        <taxon>Agaricomycotina</taxon>
        <taxon>Tremellomycetes</taxon>
        <taxon>Tremellales</taxon>
        <taxon>Trimorphomycetaceae</taxon>
        <taxon>Saitozyma</taxon>
    </lineage>
</organism>
<dbReference type="OrthoDB" id="689350at2759"/>
<dbReference type="Proteomes" id="UP000279259">
    <property type="component" value="Unassembled WGS sequence"/>
</dbReference>
<evidence type="ECO:0000313" key="1">
    <source>
        <dbReference type="EMBL" id="RSH85451.1"/>
    </source>
</evidence>
<proteinExistence type="predicted"/>
<comment type="caution">
    <text evidence="1">The sequence shown here is derived from an EMBL/GenBank/DDBJ whole genome shotgun (WGS) entry which is preliminary data.</text>
</comment>
<keyword evidence="2" id="KW-1185">Reference proteome</keyword>
<dbReference type="EMBL" id="RSCD01000020">
    <property type="protein sequence ID" value="RSH85451.1"/>
    <property type="molecule type" value="Genomic_DNA"/>
</dbReference>
<dbReference type="SUPFAM" id="SSF49329">
    <property type="entry name" value="Cu,Zn superoxide dismutase-like"/>
    <property type="match status" value="1"/>
</dbReference>
<evidence type="ECO:0000313" key="2">
    <source>
        <dbReference type="Proteomes" id="UP000279259"/>
    </source>
</evidence>
<dbReference type="GO" id="GO:0046872">
    <property type="term" value="F:metal ion binding"/>
    <property type="evidence" value="ECO:0007669"/>
    <property type="project" value="InterPro"/>
</dbReference>
<protein>
    <submittedName>
        <fullName evidence="1">Copper chaperone</fullName>
    </submittedName>
</protein>